<evidence type="ECO:0000313" key="1">
    <source>
        <dbReference type="EMBL" id="SPZ84088.1"/>
    </source>
</evidence>
<dbReference type="RefSeq" id="WP_112373774.1">
    <property type="nucleotide sequence ID" value="NZ_CP069793.1"/>
</dbReference>
<evidence type="ECO:0000313" key="2">
    <source>
        <dbReference type="Proteomes" id="UP000251241"/>
    </source>
</evidence>
<dbReference type="Proteomes" id="UP000251241">
    <property type="component" value="Unassembled WGS sequence"/>
</dbReference>
<accession>A0A2X2IQ25</accession>
<organism evidence="1 2">
    <name type="scientific">Sphingobacterium multivorum</name>
    <dbReference type="NCBI Taxonomy" id="28454"/>
    <lineage>
        <taxon>Bacteria</taxon>
        <taxon>Pseudomonadati</taxon>
        <taxon>Bacteroidota</taxon>
        <taxon>Sphingobacteriia</taxon>
        <taxon>Sphingobacteriales</taxon>
        <taxon>Sphingobacteriaceae</taxon>
        <taxon>Sphingobacterium</taxon>
    </lineage>
</organism>
<dbReference type="AlphaFoldDB" id="A0A2X2IQ25"/>
<reference evidence="1 2" key="1">
    <citation type="submission" date="2018-06" db="EMBL/GenBank/DDBJ databases">
        <authorList>
            <consortium name="Pathogen Informatics"/>
            <person name="Doyle S."/>
        </authorList>
    </citation>
    <scope>NUCLEOTIDE SEQUENCE [LARGE SCALE GENOMIC DNA]</scope>
    <source>
        <strain evidence="1 2">NCTC11343</strain>
    </source>
</reference>
<name>A0A2X2IQ25_SPHMU</name>
<proteinExistence type="predicted"/>
<protein>
    <submittedName>
        <fullName evidence="1">Uncharacterized protein</fullName>
    </submittedName>
</protein>
<dbReference type="EMBL" id="UAUU01000002">
    <property type="protein sequence ID" value="SPZ84088.1"/>
    <property type="molecule type" value="Genomic_DNA"/>
</dbReference>
<sequence length="117" mass="13754">MDKQQEKFRRVMQMSKIEMPFDDFEQRIMGSIVALEKDKEKALSNKKYAITFFLLGTVCGILLNNYLMSKIEVADITPDLKNYSAIACQISFALLICFFCLQLWRLINMQQKKHYQV</sequence>
<dbReference type="GeneID" id="97178942"/>
<gene>
    <name evidence="1" type="ORF">NCTC11343_00618</name>
</gene>